<evidence type="ECO:0000313" key="2">
    <source>
        <dbReference type="Proteomes" id="UP000183223"/>
    </source>
</evidence>
<reference evidence="2" key="1">
    <citation type="submission" date="2016-10" db="EMBL/GenBank/DDBJ databases">
        <authorList>
            <person name="Varghese N."/>
            <person name="Submissions S."/>
        </authorList>
    </citation>
    <scope>NUCLEOTIDE SEQUENCE [LARGE SCALE GENOMIC DNA]</scope>
    <source>
        <strain evidence="2">ATCC 29999</strain>
    </source>
</reference>
<protein>
    <submittedName>
        <fullName evidence="1">Uncharacterized protein</fullName>
    </submittedName>
</protein>
<dbReference type="EMBL" id="FMWJ01000004">
    <property type="protein sequence ID" value="SCZ58192.1"/>
    <property type="molecule type" value="Genomic_DNA"/>
</dbReference>
<name>A0A1G5Q964_PHOLU</name>
<proteinExistence type="predicted"/>
<accession>A0A1G5Q964</accession>
<gene>
    <name evidence="1" type="ORF">SAMN02982990_01165</name>
</gene>
<sequence length="84" mass="9114">MAEQTISSRAGVACMTCDNPDPCIYKISVTFGQNTQIWPEKPAIKMSLIDHGKGQKGTIQIETKCNNAAKHHAVLTGGQKEKTL</sequence>
<feature type="non-terminal residue" evidence="1">
    <location>
        <position position="84"/>
    </location>
</feature>
<organism evidence="1 2">
    <name type="scientific">Photorhabdus luminescens</name>
    <name type="common">Xenorhabdus luminescens</name>
    <dbReference type="NCBI Taxonomy" id="29488"/>
    <lineage>
        <taxon>Bacteria</taxon>
        <taxon>Pseudomonadati</taxon>
        <taxon>Pseudomonadota</taxon>
        <taxon>Gammaproteobacteria</taxon>
        <taxon>Enterobacterales</taxon>
        <taxon>Morganellaceae</taxon>
        <taxon>Photorhabdus</taxon>
    </lineage>
</organism>
<keyword evidence="2" id="KW-1185">Reference proteome</keyword>
<dbReference type="AlphaFoldDB" id="A0A1G5Q964"/>
<dbReference type="Proteomes" id="UP000183223">
    <property type="component" value="Unassembled WGS sequence"/>
</dbReference>
<evidence type="ECO:0000313" key="1">
    <source>
        <dbReference type="EMBL" id="SCZ58192.1"/>
    </source>
</evidence>